<dbReference type="EMBL" id="CP015438">
    <property type="protein sequence ID" value="ANB59530.1"/>
    <property type="molecule type" value="Genomic_DNA"/>
</dbReference>
<reference evidence="1 2" key="1">
    <citation type="journal article" date="2006" name="Syst. Appl. Microbiol.">
        <title>Anoxybacillus amylolyticus sp. nov., a thermophilic amylase producing bacterium isolated from Mount Rittmann (Antarctica).</title>
        <authorList>
            <person name="Poli A."/>
            <person name="Esposito E."/>
            <person name="Lama L."/>
            <person name="Orlando P."/>
            <person name="Nicolaus G."/>
            <person name="de Appolonia F."/>
            <person name="Gambacorta A."/>
            <person name="Nicolaus B."/>
        </authorList>
    </citation>
    <scope>NUCLEOTIDE SEQUENCE [LARGE SCALE GENOMIC DNA]</scope>
    <source>
        <strain evidence="1 2">DSM 15939</strain>
    </source>
</reference>
<gene>
    <name evidence="1" type="ORF">GFC30_519</name>
</gene>
<evidence type="ECO:0000313" key="1">
    <source>
        <dbReference type="EMBL" id="ANB59530.1"/>
    </source>
</evidence>
<dbReference type="AlphaFoldDB" id="A0A161HTX6"/>
<dbReference type="KEGG" id="aamy:GFC30_519"/>
<dbReference type="Proteomes" id="UP000076865">
    <property type="component" value="Chromosome"/>
</dbReference>
<dbReference type="InterPro" id="IPR014985">
    <property type="entry name" value="WbqC"/>
</dbReference>
<organism evidence="1 2">
    <name type="scientific">Anoxybacteroides amylolyticum</name>
    <dbReference type="NCBI Taxonomy" id="294699"/>
    <lineage>
        <taxon>Bacteria</taxon>
        <taxon>Bacillati</taxon>
        <taxon>Bacillota</taxon>
        <taxon>Bacilli</taxon>
        <taxon>Bacillales</taxon>
        <taxon>Anoxybacillaceae</taxon>
        <taxon>Anoxybacteroides</taxon>
    </lineage>
</organism>
<name>A0A161HTX6_9BACL</name>
<evidence type="ECO:0000313" key="2">
    <source>
        <dbReference type="Proteomes" id="UP000076865"/>
    </source>
</evidence>
<dbReference type="PATRIC" id="fig|294699.3.peg.513"/>
<keyword evidence="2" id="KW-1185">Reference proteome</keyword>
<dbReference type="Pfam" id="PF08889">
    <property type="entry name" value="WbqC"/>
    <property type="match status" value="1"/>
</dbReference>
<accession>A0A161HTX6</accession>
<sequence>MFVKIAIMQPYLFPYIGYFQLIHTVDVFVLYDDVQFIKKGWIHRNRLLVNDKDYLFTLSLQKSPRETIIKEKFFSDQFDYEKGKLLQLIEHSYRKAPFFNEVYPLIQHIISHQDRNVCSFIYQSLVAICGYLEIKTRFIFSSEINKNNALKGQEKIIEINKLLKSDCYINPIGGTELYSKARFREEGLELYFLKPKLIQYKQFGAEFIPWLSIIDVLMFNSKDIVKNFLNEYQLI</sequence>
<protein>
    <submittedName>
        <fullName evidence="1">WbqC-like family protein</fullName>
    </submittedName>
</protein>
<proteinExistence type="predicted"/>